<evidence type="ECO:0000256" key="11">
    <source>
        <dbReference type="SAM" id="MobiDB-lite"/>
    </source>
</evidence>
<dbReference type="Proteomes" id="UP001152885">
    <property type="component" value="Unassembled WGS sequence"/>
</dbReference>
<dbReference type="InterPro" id="IPR001680">
    <property type="entry name" value="WD40_rpt"/>
</dbReference>
<dbReference type="GO" id="GO:0005789">
    <property type="term" value="C:endoplasmic reticulum membrane"/>
    <property type="evidence" value="ECO:0007669"/>
    <property type="project" value="UniProtKB-SubCell"/>
</dbReference>
<dbReference type="Gene3D" id="2.130.10.10">
    <property type="entry name" value="YVTN repeat-like/Quinoprotein amine dehydrogenase"/>
    <property type="match status" value="1"/>
</dbReference>
<comment type="subcellular location">
    <subcellularLocation>
        <location evidence="10">Endoplasmic reticulum membrane</location>
        <topology evidence="10">Single-pass type II membrane protein</topology>
    </subcellularLocation>
    <subcellularLocation>
        <location evidence="10">Golgi apparatus membrane</location>
        <topology evidence="10">Single-pass type II membrane protein</topology>
    </subcellularLocation>
</comment>
<comment type="similarity">
    <text evidence="10">Belongs to the WD repeat SEC12 family.</text>
</comment>
<feature type="compositionally biased region" description="Basic and acidic residues" evidence="11">
    <location>
        <begin position="750"/>
        <end position="762"/>
    </location>
</feature>
<dbReference type="InterPro" id="IPR045260">
    <property type="entry name" value="Sec12-like"/>
</dbReference>
<gene>
    <name evidence="12" type="ORF">CANVERA_P5160</name>
</gene>
<evidence type="ECO:0000313" key="13">
    <source>
        <dbReference type="Proteomes" id="UP001152885"/>
    </source>
</evidence>
<feature type="compositionally biased region" description="Acidic residues" evidence="11">
    <location>
        <begin position="684"/>
        <end position="702"/>
    </location>
</feature>
<comment type="function">
    <text evidence="10">Guanine nucleotide-exchange factor (GEF) required for the formation or budding of transport vesicles from the ER.</text>
</comment>
<feature type="compositionally biased region" description="Polar residues" evidence="11">
    <location>
        <begin position="872"/>
        <end position="885"/>
    </location>
</feature>
<feature type="compositionally biased region" description="Acidic residues" evidence="11">
    <location>
        <begin position="931"/>
        <end position="943"/>
    </location>
</feature>
<keyword evidence="8 10" id="KW-1133">Transmembrane helix</keyword>
<evidence type="ECO:0000256" key="1">
    <source>
        <dbReference type="ARBA" id="ARBA00022448"/>
    </source>
</evidence>
<feature type="compositionally biased region" description="Low complexity" evidence="11">
    <location>
        <begin position="739"/>
        <end position="749"/>
    </location>
</feature>
<keyword evidence="3 10" id="KW-0812">Transmembrane</keyword>
<evidence type="ECO:0000256" key="9">
    <source>
        <dbReference type="ARBA" id="ARBA00023136"/>
    </source>
</evidence>
<keyword evidence="6" id="KW-0931">ER-Golgi transport</keyword>
<dbReference type="GO" id="GO:0003400">
    <property type="term" value="P:regulation of COPII vesicle coating"/>
    <property type="evidence" value="ECO:0007669"/>
    <property type="project" value="UniProtKB-UniRule"/>
</dbReference>
<proteinExistence type="inferred from homology"/>
<feature type="compositionally biased region" description="Basic and acidic residues" evidence="11">
    <location>
        <begin position="817"/>
        <end position="832"/>
    </location>
</feature>
<dbReference type="EMBL" id="CANTUO010000007">
    <property type="protein sequence ID" value="CAI5760652.1"/>
    <property type="molecule type" value="Genomic_DNA"/>
</dbReference>
<feature type="compositionally biased region" description="Basic residues" evidence="11">
    <location>
        <begin position="969"/>
        <end position="989"/>
    </location>
</feature>
<organism evidence="12 13">
    <name type="scientific">Candida verbasci</name>
    <dbReference type="NCBI Taxonomy" id="1227364"/>
    <lineage>
        <taxon>Eukaryota</taxon>
        <taxon>Fungi</taxon>
        <taxon>Dikarya</taxon>
        <taxon>Ascomycota</taxon>
        <taxon>Saccharomycotina</taxon>
        <taxon>Pichiomycetes</taxon>
        <taxon>Debaryomycetaceae</taxon>
        <taxon>Candida/Lodderomyces clade</taxon>
        <taxon>Candida</taxon>
    </lineage>
</organism>
<evidence type="ECO:0000256" key="10">
    <source>
        <dbReference type="RuleBase" id="RU369019"/>
    </source>
</evidence>
<keyword evidence="1 10" id="KW-0813">Transport</keyword>
<feature type="compositionally biased region" description="Low complexity" evidence="11">
    <location>
        <begin position="944"/>
        <end position="968"/>
    </location>
</feature>
<name>A0A9W4U062_9ASCO</name>
<evidence type="ECO:0000256" key="6">
    <source>
        <dbReference type="ARBA" id="ARBA00022892"/>
    </source>
</evidence>
<keyword evidence="13" id="KW-1185">Reference proteome</keyword>
<evidence type="ECO:0000256" key="4">
    <source>
        <dbReference type="ARBA" id="ARBA00022737"/>
    </source>
</evidence>
<reference evidence="12" key="1">
    <citation type="submission" date="2022-12" db="EMBL/GenBank/DDBJ databases">
        <authorList>
            <person name="Brejova B."/>
        </authorList>
    </citation>
    <scope>NUCLEOTIDE SEQUENCE</scope>
</reference>
<feature type="compositionally biased region" description="Basic and acidic residues" evidence="11">
    <location>
        <begin position="796"/>
        <end position="805"/>
    </location>
</feature>
<evidence type="ECO:0000256" key="8">
    <source>
        <dbReference type="ARBA" id="ARBA00022989"/>
    </source>
</evidence>
<dbReference type="GO" id="GO:0015031">
    <property type="term" value="P:protein transport"/>
    <property type="evidence" value="ECO:0007669"/>
    <property type="project" value="UniProtKB-KW"/>
</dbReference>
<dbReference type="InterPro" id="IPR015943">
    <property type="entry name" value="WD40/YVTN_repeat-like_dom_sf"/>
</dbReference>
<feature type="compositionally biased region" description="Acidic residues" evidence="11">
    <location>
        <begin position="657"/>
        <end position="675"/>
    </location>
</feature>
<dbReference type="GO" id="GO:0005085">
    <property type="term" value="F:guanyl-nucleotide exchange factor activity"/>
    <property type="evidence" value="ECO:0007669"/>
    <property type="project" value="InterPro"/>
</dbReference>
<dbReference type="GO" id="GO:0000139">
    <property type="term" value="C:Golgi membrane"/>
    <property type="evidence" value="ECO:0007669"/>
    <property type="project" value="UniProtKB-SubCell"/>
</dbReference>
<feature type="transmembrane region" description="Helical" evidence="10">
    <location>
        <begin position="355"/>
        <end position="372"/>
    </location>
</feature>
<evidence type="ECO:0000256" key="2">
    <source>
        <dbReference type="ARBA" id="ARBA00022574"/>
    </source>
</evidence>
<feature type="compositionally biased region" description="Basic and acidic residues" evidence="11">
    <location>
        <begin position="646"/>
        <end position="656"/>
    </location>
</feature>
<evidence type="ECO:0000256" key="7">
    <source>
        <dbReference type="ARBA" id="ARBA00022927"/>
    </source>
</evidence>
<sequence>MSLKESATIDVGYPIMGAKFINNKTILVAGGGGEGNNGIPNKITAIKCSFKINDVRRRLQKFREITLPSNEDSPQCLDTVKLDDLNEFNVLIGCNQSSQLIKTMNINNNIRKYIYTMAEHLRFNDAAQFEPEITDLEEYPKIIKISNDNTSGCFMTSKLPSTIYIFNPDNLELKNKYESNFEVKDLAINPNNKEAILLSLNSINIISLDNGTLASSKMFDNFTFSRIKFINSKEVLISGNAKGKSGAYLFIYNIESQEITKSQLISKQFSNIVALDISTTSNLIAIASNNLTVTISNLANFKILRTFKKLHPFAITSVSFSPNGLKLATGSAANTLHVFKLPANLSKGKSMISSIFHYLFTIILIAVFGIVVQNMNESGKLNELIEYSKDYSEVAYKYGLIGYDYLEKYGKEGLILGEEYYRKLSEKGIELYNEKFNKPNTKASTLNDIVSEITKNIDAETLKSDFDSETFLSDTSNYITLDTSKVETSIESTRTPTTQELKETASVKPSSKEISSAEPSLIELSTPIFKPSSESKTQIEPSISSLSSLEASAEPEFTSAIEVVNNNTSVEQPASFEDHKPETTSMESPETEEVEEIIIEEEVEEEPEANEETEEVEEVIIEEEIEEPEPETKPEELNEEEIEEVIIEKEVDKPEQDADEEIVEEIIIEDEEEPETSATSTPESTDEIEEEIIIEEVEDQETETPVSTETSEVEQSSTQETKKHIHEPSDISSIEEESSTTVESLPEPSRVQDGESETHIIEDMAEATPTPIANEEISTSIDLGTVDAQPTPVPQPDEKPVKPILEEVEADDQMQQIKEDATAPIDEQKKQEEETESNTEITSPIDVETVQDIEEESPESSIESSEEILSIADQSSLNLEPSGSPITIPEPHNSESTQTESSDIIEEVSEILEAPIEQPLINNLPGVNEEPINEPEEQFEISTEESSTASPSSIEVEFSTSSTTSSKTTTKKPKRTITKKVTRTVRKAKPTSTSINPIEKDEL</sequence>
<dbReference type="SMART" id="SM00320">
    <property type="entry name" value="WD40"/>
    <property type="match status" value="2"/>
</dbReference>
<dbReference type="InterPro" id="IPR036322">
    <property type="entry name" value="WD40_repeat_dom_sf"/>
</dbReference>
<feature type="compositionally biased region" description="Basic and acidic residues" evidence="11">
    <location>
        <begin position="720"/>
        <end position="729"/>
    </location>
</feature>
<keyword evidence="9 10" id="KW-0472">Membrane</keyword>
<feature type="compositionally biased region" description="Low complexity" evidence="11">
    <location>
        <begin position="703"/>
        <end position="719"/>
    </location>
</feature>
<feature type="compositionally biased region" description="Acidic residues" evidence="11">
    <location>
        <begin position="589"/>
        <end position="629"/>
    </location>
</feature>
<keyword evidence="4 10" id="KW-0677">Repeat</keyword>
<dbReference type="SUPFAM" id="SSF50978">
    <property type="entry name" value="WD40 repeat-like"/>
    <property type="match status" value="1"/>
</dbReference>
<comment type="caution">
    <text evidence="12">The sequence shown here is derived from an EMBL/GenBank/DDBJ whole genome shotgun (WGS) entry which is preliminary data.</text>
</comment>
<evidence type="ECO:0000313" key="12">
    <source>
        <dbReference type="EMBL" id="CAI5760652.1"/>
    </source>
</evidence>
<keyword evidence="5 10" id="KW-0256">Endoplasmic reticulum</keyword>
<feature type="compositionally biased region" description="Low complexity" evidence="11">
    <location>
        <begin position="859"/>
        <end position="871"/>
    </location>
</feature>
<feature type="region of interest" description="Disordered" evidence="11">
    <location>
        <begin position="572"/>
        <end position="1003"/>
    </location>
</feature>
<feature type="compositionally biased region" description="Acidic residues" evidence="11">
    <location>
        <begin position="849"/>
        <end position="858"/>
    </location>
</feature>
<dbReference type="PANTHER" id="PTHR23284:SF0">
    <property type="entry name" value="PROLACTIN REGULATORY ELEMENT-BINDING PROTEIN"/>
    <property type="match status" value="1"/>
</dbReference>
<keyword evidence="7 10" id="KW-0653">Protein transport</keyword>
<accession>A0A9W4U062</accession>
<dbReference type="AlphaFoldDB" id="A0A9W4U062"/>
<evidence type="ECO:0000256" key="3">
    <source>
        <dbReference type="ARBA" id="ARBA00022692"/>
    </source>
</evidence>
<dbReference type="OrthoDB" id="2013972at2759"/>
<evidence type="ECO:0000256" key="5">
    <source>
        <dbReference type="ARBA" id="ARBA00022824"/>
    </source>
</evidence>
<keyword evidence="2 10" id="KW-0853">WD repeat</keyword>
<dbReference type="PANTHER" id="PTHR23284">
    <property type="entry name" value="PROLACTIN REGULATORY ELEMENT BINDING PROTEIN"/>
    <property type="match status" value="1"/>
</dbReference>
<protein>
    <recommendedName>
        <fullName evidence="10">Guanine nucleotide-exchange factor SEC12</fullName>
    </recommendedName>
</protein>
<dbReference type="GO" id="GO:0006888">
    <property type="term" value="P:endoplasmic reticulum to Golgi vesicle-mediated transport"/>
    <property type="evidence" value="ECO:0007669"/>
    <property type="project" value="UniProtKB-UniRule"/>
</dbReference>